<evidence type="ECO:0000256" key="7">
    <source>
        <dbReference type="ARBA" id="ARBA00023136"/>
    </source>
</evidence>
<evidence type="ECO:0000313" key="10">
    <source>
        <dbReference type="EMBL" id="MCS0656889.1"/>
    </source>
</evidence>
<dbReference type="InterPro" id="IPR047817">
    <property type="entry name" value="ABC2_TM_bact-type"/>
</dbReference>
<name>A0ABT2CSG0_9BURK</name>
<keyword evidence="4" id="KW-1003">Cell membrane</keyword>
<dbReference type="Pfam" id="PF12698">
    <property type="entry name" value="ABC2_membrane_3"/>
    <property type="match status" value="1"/>
</dbReference>
<evidence type="ECO:0000256" key="2">
    <source>
        <dbReference type="ARBA" id="ARBA00007783"/>
    </source>
</evidence>
<evidence type="ECO:0000256" key="8">
    <source>
        <dbReference type="SAM" id="Phobius"/>
    </source>
</evidence>
<evidence type="ECO:0000313" key="11">
    <source>
        <dbReference type="Proteomes" id="UP001204621"/>
    </source>
</evidence>
<dbReference type="PROSITE" id="PS51012">
    <property type="entry name" value="ABC_TM2"/>
    <property type="match status" value="1"/>
</dbReference>
<keyword evidence="6 8" id="KW-1133">Transmembrane helix</keyword>
<protein>
    <submittedName>
        <fullName evidence="10">ABC transporter permease</fullName>
    </submittedName>
</protein>
<feature type="transmembrane region" description="Helical" evidence="8">
    <location>
        <begin position="268"/>
        <end position="288"/>
    </location>
</feature>
<reference evidence="10 11" key="1">
    <citation type="submission" date="2022-08" db="EMBL/GenBank/DDBJ databases">
        <title>Reclassification of Massilia species as members of the genera Telluria, Duganella, Pseudoduganella, Mokoshia gen. nov. and Zemynaea gen. nov. using orthogonal and non-orthogonal genome-based approaches.</title>
        <authorList>
            <person name="Bowman J.P."/>
        </authorList>
    </citation>
    <scope>NUCLEOTIDE SEQUENCE [LARGE SCALE GENOMIC DNA]</scope>
    <source>
        <strain evidence="10 11">JCM 31606</strain>
    </source>
</reference>
<dbReference type="PANTHER" id="PTHR30294">
    <property type="entry name" value="MEMBRANE COMPONENT OF ABC TRANSPORTER YHHJ-RELATED"/>
    <property type="match status" value="1"/>
</dbReference>
<dbReference type="InterPro" id="IPR051449">
    <property type="entry name" value="ABC-2_transporter_component"/>
</dbReference>
<feature type="transmembrane region" description="Helical" evidence="8">
    <location>
        <begin position="356"/>
        <end position="374"/>
    </location>
</feature>
<dbReference type="Proteomes" id="UP001204621">
    <property type="component" value="Unassembled WGS sequence"/>
</dbReference>
<evidence type="ECO:0000256" key="5">
    <source>
        <dbReference type="ARBA" id="ARBA00022692"/>
    </source>
</evidence>
<feature type="transmembrane region" description="Helical" evidence="8">
    <location>
        <begin position="234"/>
        <end position="256"/>
    </location>
</feature>
<evidence type="ECO:0000256" key="1">
    <source>
        <dbReference type="ARBA" id="ARBA00004651"/>
    </source>
</evidence>
<keyword evidence="5 8" id="KW-0812">Transmembrane</keyword>
<comment type="caution">
    <text evidence="10">The sequence shown here is derived from an EMBL/GenBank/DDBJ whole genome shotgun (WGS) entry which is preliminary data.</text>
</comment>
<gene>
    <name evidence="10" type="ORF">NX778_02305</name>
</gene>
<evidence type="ECO:0000256" key="6">
    <source>
        <dbReference type="ARBA" id="ARBA00022989"/>
    </source>
</evidence>
<evidence type="ECO:0000259" key="9">
    <source>
        <dbReference type="PROSITE" id="PS51012"/>
    </source>
</evidence>
<evidence type="ECO:0000256" key="4">
    <source>
        <dbReference type="ARBA" id="ARBA00022475"/>
    </source>
</evidence>
<proteinExistence type="inferred from homology"/>
<feature type="transmembrane region" description="Helical" evidence="8">
    <location>
        <begin position="186"/>
        <end position="207"/>
    </location>
</feature>
<feature type="domain" description="ABC transmembrane type-2" evidence="9">
    <location>
        <begin position="138"/>
        <end position="377"/>
    </location>
</feature>
<keyword evidence="11" id="KW-1185">Reference proteome</keyword>
<comment type="subcellular location">
    <subcellularLocation>
        <location evidence="1">Cell membrane</location>
        <topology evidence="1">Multi-pass membrane protein</topology>
    </subcellularLocation>
</comment>
<evidence type="ECO:0000256" key="3">
    <source>
        <dbReference type="ARBA" id="ARBA00022448"/>
    </source>
</evidence>
<dbReference type="RefSeq" id="WP_258810060.1">
    <property type="nucleotide sequence ID" value="NZ_JANUGU010000001.1"/>
</dbReference>
<dbReference type="PANTHER" id="PTHR30294:SF29">
    <property type="entry name" value="MULTIDRUG ABC TRANSPORTER PERMEASE YBHS-RELATED"/>
    <property type="match status" value="1"/>
</dbReference>
<organism evidence="10 11">
    <name type="scientific">Massilia terrae</name>
    <dbReference type="NCBI Taxonomy" id="1811224"/>
    <lineage>
        <taxon>Bacteria</taxon>
        <taxon>Pseudomonadati</taxon>
        <taxon>Pseudomonadota</taxon>
        <taxon>Betaproteobacteria</taxon>
        <taxon>Burkholderiales</taxon>
        <taxon>Oxalobacteraceae</taxon>
        <taxon>Telluria group</taxon>
        <taxon>Massilia</taxon>
    </lineage>
</organism>
<feature type="transmembrane region" description="Helical" evidence="8">
    <location>
        <begin position="26"/>
        <end position="46"/>
    </location>
</feature>
<keyword evidence="7 8" id="KW-0472">Membrane</keyword>
<dbReference type="Gene3D" id="3.40.1710.10">
    <property type="entry name" value="abc type-2 transporter like domain"/>
    <property type="match status" value="1"/>
</dbReference>
<dbReference type="InterPro" id="IPR013525">
    <property type="entry name" value="ABC2_TM"/>
</dbReference>
<feature type="transmembrane region" description="Helical" evidence="8">
    <location>
        <begin position="300"/>
        <end position="318"/>
    </location>
</feature>
<dbReference type="EMBL" id="JANUGU010000001">
    <property type="protein sequence ID" value="MCS0656889.1"/>
    <property type="molecule type" value="Genomic_DNA"/>
</dbReference>
<keyword evidence="3" id="KW-0813">Transport</keyword>
<sequence length="379" mass="41720">MRNGFSVTRWWAIVLKEFLQLRRDRITFAMIIGIPIIQMALFGFAINTDPRHLPTAVIAADQSEFTRSFVAAMRNSGYFEIVATLPSQEEGRRALTRGDVLFVLDIPADFTRELVKGQRPSLRIDADATDSIAVGAALSALPGLVQGVLQKDMRGPLGGMAAPPAPAFDVQVHKQYNPESVTQYNVVPGLMGVILTMTMVMMTGLAITRERERGTMENLLATPVLPLEVTSGKIVPYVAIGLLQATIIVLAAHFVFGVPFVGSVLALYLSALLFIAASLAVGIMLSSLAQNQLQGVQLTFFYFLPNILLSGFMFPFAGMPRWARWIGETLPLTHFNRLVRAILLKGAGWADLWPSIWPMLLFMAVVMLVAVRVYRRTLD</sequence>
<comment type="similarity">
    <text evidence="2">Belongs to the ABC-2 integral membrane protein family.</text>
</comment>
<accession>A0ABT2CSG0</accession>